<dbReference type="Proteomes" id="UP000265614">
    <property type="component" value="Unassembled WGS sequence"/>
</dbReference>
<dbReference type="RefSeq" id="WP_119951176.1">
    <property type="nucleotide sequence ID" value="NZ_QZEZ01000007.1"/>
</dbReference>
<dbReference type="InterPro" id="IPR029066">
    <property type="entry name" value="PLP-binding_barrel"/>
</dbReference>
<protein>
    <submittedName>
        <fullName evidence="2">Alanine racemase</fullName>
    </submittedName>
</protein>
<keyword evidence="3" id="KW-1185">Reference proteome</keyword>
<dbReference type="AlphaFoldDB" id="A0A3A3Z1A2"/>
<dbReference type="EMBL" id="QZEZ01000007">
    <property type="protein sequence ID" value="RJK94167.1"/>
    <property type="molecule type" value="Genomic_DNA"/>
</dbReference>
<evidence type="ECO:0000259" key="1">
    <source>
        <dbReference type="Pfam" id="PF01168"/>
    </source>
</evidence>
<accession>A0A3A3Z1A2</accession>
<dbReference type="SUPFAM" id="SSF51419">
    <property type="entry name" value="PLP-binding barrel"/>
    <property type="match status" value="1"/>
</dbReference>
<dbReference type="Gene3D" id="3.20.20.10">
    <property type="entry name" value="Alanine racemase"/>
    <property type="match status" value="1"/>
</dbReference>
<dbReference type="OrthoDB" id="2986620at2"/>
<organism evidence="2 3">
    <name type="scientific">Vallicoccus soli</name>
    <dbReference type="NCBI Taxonomy" id="2339232"/>
    <lineage>
        <taxon>Bacteria</taxon>
        <taxon>Bacillati</taxon>
        <taxon>Actinomycetota</taxon>
        <taxon>Actinomycetes</taxon>
        <taxon>Motilibacterales</taxon>
        <taxon>Vallicoccaceae</taxon>
        <taxon>Vallicoccus</taxon>
    </lineage>
</organism>
<evidence type="ECO:0000313" key="3">
    <source>
        <dbReference type="Proteomes" id="UP000265614"/>
    </source>
</evidence>
<dbReference type="Pfam" id="PF01168">
    <property type="entry name" value="Ala_racemase_N"/>
    <property type="match status" value="1"/>
</dbReference>
<evidence type="ECO:0000313" key="2">
    <source>
        <dbReference type="EMBL" id="RJK94167.1"/>
    </source>
</evidence>
<sequence>MTFTLSVDAERWRKHLASVVADTPGLVPVAKGNGYGFGLERLGEEAARLGVDAVAVGVPEEVARVRTAYDGSVLVLTPYHDGTADAPDDPRLVRTVSHVESLRALGGRTPRARVVLELRTTLRRHGLAPEVLPEVAGLLGGVDVEGWALHLPLGPGQGTHADQVVDAVALLRGAGIEPGTLWVSHLGPAQLRRLEHDLAPLVLRPRTGTALWLGDRGAARATGTVLDATPLARGERYGYRQRRAPFPGTLVVVSGGTAHGVGLVAPKAVTGLVARAKVAVGGGLEAAGLTLSPFTVAGRRRWFAEPPHMQVSMLLLPADVPAPAIGDELECDVRMTTSTFDRVVLR</sequence>
<reference evidence="2 3" key="1">
    <citation type="submission" date="2018-09" db="EMBL/GenBank/DDBJ databases">
        <title>YIM 75000 draft genome.</title>
        <authorList>
            <person name="Tang S."/>
            <person name="Feng Y."/>
        </authorList>
    </citation>
    <scope>NUCLEOTIDE SEQUENCE [LARGE SCALE GENOMIC DNA]</scope>
    <source>
        <strain evidence="2 3">YIM 75000</strain>
    </source>
</reference>
<comment type="caution">
    <text evidence="2">The sequence shown here is derived from an EMBL/GenBank/DDBJ whole genome shotgun (WGS) entry which is preliminary data.</text>
</comment>
<feature type="domain" description="Alanine racemase N-terminal" evidence="1">
    <location>
        <begin position="16"/>
        <end position="165"/>
    </location>
</feature>
<dbReference type="InterPro" id="IPR001608">
    <property type="entry name" value="Ala_racemase_N"/>
</dbReference>
<proteinExistence type="predicted"/>
<gene>
    <name evidence="2" type="ORF">D5H78_14245</name>
</gene>
<name>A0A3A3Z1A2_9ACTN</name>